<dbReference type="WBParaSite" id="PEQ_0000749101-mRNA-1">
    <property type="protein sequence ID" value="PEQ_0000749101-mRNA-1"/>
    <property type="gene ID" value="PEQ_0000749101"/>
</dbReference>
<evidence type="ECO:0000313" key="1">
    <source>
        <dbReference type="Proteomes" id="UP000887564"/>
    </source>
</evidence>
<dbReference type="Proteomes" id="UP000887564">
    <property type="component" value="Unplaced"/>
</dbReference>
<reference evidence="2" key="1">
    <citation type="submission" date="2022-11" db="UniProtKB">
        <authorList>
            <consortium name="WormBaseParasite"/>
        </authorList>
    </citation>
    <scope>IDENTIFICATION</scope>
</reference>
<protein>
    <submittedName>
        <fullName evidence="2">Uncharacterized protein</fullName>
    </submittedName>
</protein>
<accession>A0A914RMH4</accession>
<name>A0A914RMH4_PAREQ</name>
<dbReference type="AlphaFoldDB" id="A0A914RMH4"/>
<organism evidence="1 2">
    <name type="scientific">Parascaris equorum</name>
    <name type="common">Equine roundworm</name>
    <dbReference type="NCBI Taxonomy" id="6256"/>
    <lineage>
        <taxon>Eukaryota</taxon>
        <taxon>Metazoa</taxon>
        <taxon>Ecdysozoa</taxon>
        <taxon>Nematoda</taxon>
        <taxon>Chromadorea</taxon>
        <taxon>Rhabditida</taxon>
        <taxon>Spirurina</taxon>
        <taxon>Ascaridomorpha</taxon>
        <taxon>Ascaridoidea</taxon>
        <taxon>Ascarididae</taxon>
        <taxon>Parascaris</taxon>
    </lineage>
</organism>
<evidence type="ECO:0000313" key="2">
    <source>
        <dbReference type="WBParaSite" id="PEQ_0000749101-mRNA-1"/>
    </source>
</evidence>
<proteinExistence type="predicted"/>
<sequence length="72" mass="7998">MSAAICTTVSMVTVLLQKWIPKDVHKLGPEWDRERGVLLITLAALLLKGDSRTMTVLLGSELREIMDNVYGV</sequence>
<keyword evidence="1" id="KW-1185">Reference proteome</keyword>